<accession>A0A9P4YAH9</accession>
<dbReference type="Proteomes" id="UP000803844">
    <property type="component" value="Unassembled WGS sequence"/>
</dbReference>
<protein>
    <submittedName>
        <fullName evidence="2">Uncharacterized protein</fullName>
    </submittedName>
</protein>
<comment type="caution">
    <text evidence="2">The sequence shown here is derived from an EMBL/GenBank/DDBJ whole genome shotgun (WGS) entry which is preliminary data.</text>
</comment>
<dbReference type="AlphaFoldDB" id="A0A9P4YAH9"/>
<evidence type="ECO:0000313" key="3">
    <source>
        <dbReference type="Proteomes" id="UP000803844"/>
    </source>
</evidence>
<dbReference type="RefSeq" id="XP_040780747.1">
    <property type="nucleotide sequence ID" value="XM_040919966.1"/>
</dbReference>
<keyword evidence="1" id="KW-0732">Signal</keyword>
<reference evidence="2" key="1">
    <citation type="journal article" date="2020" name="Phytopathology">
        <title>Genome sequence of the chestnut blight fungus Cryphonectria parasitica EP155: A fundamental resource for an archetypical invasive plant pathogen.</title>
        <authorList>
            <person name="Crouch J.A."/>
            <person name="Dawe A."/>
            <person name="Aerts A."/>
            <person name="Barry K."/>
            <person name="Churchill A.C.L."/>
            <person name="Grimwood J."/>
            <person name="Hillman B."/>
            <person name="Milgroom M.G."/>
            <person name="Pangilinan J."/>
            <person name="Smith M."/>
            <person name="Salamov A."/>
            <person name="Schmutz J."/>
            <person name="Yadav J."/>
            <person name="Grigoriev I.V."/>
            <person name="Nuss D."/>
        </authorList>
    </citation>
    <scope>NUCLEOTIDE SEQUENCE</scope>
    <source>
        <strain evidence="2">EP155</strain>
    </source>
</reference>
<evidence type="ECO:0000313" key="2">
    <source>
        <dbReference type="EMBL" id="KAF3769786.1"/>
    </source>
</evidence>
<name>A0A9P4YAH9_CRYP1</name>
<keyword evidence="3" id="KW-1185">Reference proteome</keyword>
<evidence type="ECO:0000256" key="1">
    <source>
        <dbReference type="SAM" id="SignalP"/>
    </source>
</evidence>
<dbReference type="EMBL" id="MU032344">
    <property type="protein sequence ID" value="KAF3769786.1"/>
    <property type="molecule type" value="Genomic_DNA"/>
</dbReference>
<sequence>MFSKLLGLALWSLVAVAAGLALERGVVGTYQKWFALNGGSLGESSALSPRQLFWCDFGDTPCGDGCMPLGDVCCGIINPGYCLKGYTCLDNGCCPVHDRWTQHGSSVQHYEDYECFEVDKLRCEPAGLDVYQGHTNRTEDE</sequence>
<feature type="signal peptide" evidence="1">
    <location>
        <begin position="1"/>
        <end position="21"/>
    </location>
</feature>
<dbReference type="GeneID" id="63837095"/>
<gene>
    <name evidence="2" type="ORF">M406DRAFT_325270</name>
</gene>
<proteinExistence type="predicted"/>
<dbReference type="OrthoDB" id="5152093at2759"/>
<organism evidence="2 3">
    <name type="scientific">Cryphonectria parasitica (strain ATCC 38755 / EP155)</name>
    <dbReference type="NCBI Taxonomy" id="660469"/>
    <lineage>
        <taxon>Eukaryota</taxon>
        <taxon>Fungi</taxon>
        <taxon>Dikarya</taxon>
        <taxon>Ascomycota</taxon>
        <taxon>Pezizomycotina</taxon>
        <taxon>Sordariomycetes</taxon>
        <taxon>Sordariomycetidae</taxon>
        <taxon>Diaporthales</taxon>
        <taxon>Cryphonectriaceae</taxon>
        <taxon>Cryphonectria-Endothia species complex</taxon>
        <taxon>Cryphonectria</taxon>
    </lineage>
</organism>
<feature type="chain" id="PRO_5040368722" evidence="1">
    <location>
        <begin position="22"/>
        <end position="141"/>
    </location>
</feature>